<dbReference type="AlphaFoldDB" id="A0A381Y677"/>
<reference evidence="1" key="1">
    <citation type="submission" date="2018-05" db="EMBL/GenBank/DDBJ databases">
        <authorList>
            <person name="Lanie J.A."/>
            <person name="Ng W.-L."/>
            <person name="Kazmierczak K.M."/>
            <person name="Andrzejewski T.M."/>
            <person name="Davidsen T.M."/>
            <person name="Wayne K.J."/>
            <person name="Tettelin H."/>
            <person name="Glass J.I."/>
            <person name="Rusch D."/>
            <person name="Podicherti R."/>
            <person name="Tsui H.-C.T."/>
            <person name="Winkler M.E."/>
        </authorList>
    </citation>
    <scope>NUCLEOTIDE SEQUENCE</scope>
</reference>
<dbReference type="Gene3D" id="2.130.10.10">
    <property type="entry name" value="YVTN repeat-like/Quinoprotein amine dehydrogenase"/>
    <property type="match status" value="1"/>
</dbReference>
<dbReference type="SUPFAM" id="SSF110296">
    <property type="entry name" value="Oligoxyloglucan reducing end-specific cellobiohydrolase"/>
    <property type="match status" value="1"/>
</dbReference>
<evidence type="ECO:0008006" key="2">
    <source>
        <dbReference type="Google" id="ProtNLM"/>
    </source>
</evidence>
<name>A0A381Y677_9ZZZZ</name>
<sequence>MEGGTRDPNKKKSTLTGRLARCLNGFEPLEIIKMTFWVGTEKGLFENAEKPVTALDDRSVSALAEDEHSIWAIVDDHSIWRYDDDWREFGQINDYEVHCLLPSKGMLFAGTFAAHIYQLVGPEFELIDGFEQVGTRDLWGTPWGGLPSTRTMCRDNNDGIYANIHVGGLVRSTDEGRTWKQMPLDIEVDVHEVHHDIGGSGELMIAAAHGFASSQNGMEWNFHNEGLHAHYLRSVTTTNESTFVCASRGPRGQETAIYRRPTGGHTPFSRCEYEGGWLSKNIDAAALSTSGNEVLFGTGDGCVHRSEDDGLTWECCVVDLPAVQSVLISH</sequence>
<dbReference type="EMBL" id="UINC01017503">
    <property type="protein sequence ID" value="SVA72626.1"/>
    <property type="molecule type" value="Genomic_DNA"/>
</dbReference>
<proteinExistence type="predicted"/>
<organism evidence="1">
    <name type="scientific">marine metagenome</name>
    <dbReference type="NCBI Taxonomy" id="408172"/>
    <lineage>
        <taxon>unclassified sequences</taxon>
        <taxon>metagenomes</taxon>
        <taxon>ecological metagenomes</taxon>
    </lineage>
</organism>
<evidence type="ECO:0000313" key="1">
    <source>
        <dbReference type="EMBL" id="SVA72626.1"/>
    </source>
</evidence>
<accession>A0A381Y677</accession>
<dbReference type="InterPro" id="IPR015943">
    <property type="entry name" value="WD40/YVTN_repeat-like_dom_sf"/>
</dbReference>
<gene>
    <name evidence="1" type="ORF">METZ01_LOCUS125480</name>
</gene>
<protein>
    <recommendedName>
        <fullName evidence="2">Photosynthesis system II assembly factor Ycf48/Hcf136-like domain-containing protein</fullName>
    </recommendedName>
</protein>